<evidence type="ECO:0000313" key="1">
    <source>
        <dbReference type="EMBL" id="PPZ92553.1"/>
    </source>
</evidence>
<dbReference type="Pfam" id="PF00132">
    <property type="entry name" value="Hexapep"/>
    <property type="match status" value="1"/>
</dbReference>
<accession>A0A2S7I7M2</accession>
<gene>
    <name evidence="1" type="ORF">C3729_00625</name>
</gene>
<dbReference type="RefSeq" id="WP_104792368.1">
    <property type="nucleotide sequence ID" value="NZ_PTPZ01000001.1"/>
</dbReference>
<dbReference type="PANTHER" id="PTHR23416">
    <property type="entry name" value="SIALIC ACID SYNTHASE-RELATED"/>
    <property type="match status" value="1"/>
</dbReference>
<dbReference type="InterPro" id="IPR001451">
    <property type="entry name" value="Hexapep"/>
</dbReference>
<organism evidence="1 2">
    <name type="scientific">Cloacibacterium normanense</name>
    <dbReference type="NCBI Taxonomy" id="237258"/>
    <lineage>
        <taxon>Bacteria</taxon>
        <taxon>Pseudomonadati</taxon>
        <taxon>Bacteroidota</taxon>
        <taxon>Flavobacteriia</taxon>
        <taxon>Flavobacteriales</taxon>
        <taxon>Weeksellaceae</taxon>
    </lineage>
</organism>
<dbReference type="SUPFAM" id="SSF51161">
    <property type="entry name" value="Trimeric LpxA-like enzymes"/>
    <property type="match status" value="1"/>
</dbReference>
<sequence>MMIDKFFWTLRAVLYKPFFGKFSLPSYLGKPTLILGIKRIFIDKKVRIFPHVRMETHQNGTITIQEDVIISQNVHITSASNLVIGKKSLILANVFITNIDHEYQEIGKHVVKQKYLVKETTIGENAYIGMGAAIMAGTKLGKQCVVGANSVVRGEFPDYCVIVGAPARVVKKYNPDTKIWEAI</sequence>
<dbReference type="AlphaFoldDB" id="A0A2S7I7M2"/>
<comment type="caution">
    <text evidence="1">The sequence shown here is derived from an EMBL/GenBank/DDBJ whole genome shotgun (WGS) entry which is preliminary data.</text>
</comment>
<reference evidence="1 2" key="1">
    <citation type="submission" date="2018-02" db="EMBL/GenBank/DDBJ databases">
        <title>Draft genome sequence of bacterial isolates from marine environment.</title>
        <authorList>
            <person name="Singh S.K."/>
            <person name="Hill R."/>
            <person name="Major S."/>
            <person name="Cai H."/>
            <person name="Li Y."/>
        </authorList>
    </citation>
    <scope>NUCLEOTIDE SEQUENCE [LARGE SCALE GENOMIC DNA]</scope>
    <source>
        <strain evidence="1 2">IMET F</strain>
    </source>
</reference>
<dbReference type="InterPro" id="IPR011004">
    <property type="entry name" value="Trimer_LpxA-like_sf"/>
</dbReference>
<dbReference type="Proteomes" id="UP000238565">
    <property type="component" value="Unassembled WGS sequence"/>
</dbReference>
<dbReference type="CDD" id="cd04647">
    <property type="entry name" value="LbH_MAT_like"/>
    <property type="match status" value="1"/>
</dbReference>
<protein>
    <submittedName>
        <fullName evidence="1">Lipopolysaccharide biosynthesis protein</fullName>
    </submittedName>
</protein>
<dbReference type="Gene3D" id="2.160.10.10">
    <property type="entry name" value="Hexapeptide repeat proteins"/>
    <property type="match status" value="1"/>
</dbReference>
<dbReference type="EMBL" id="PTPZ01000001">
    <property type="protein sequence ID" value="PPZ92553.1"/>
    <property type="molecule type" value="Genomic_DNA"/>
</dbReference>
<dbReference type="PANTHER" id="PTHR23416:SF78">
    <property type="entry name" value="LIPOPOLYSACCHARIDE BIOSYNTHESIS O-ACETYL TRANSFERASE WBBJ-RELATED"/>
    <property type="match status" value="1"/>
</dbReference>
<proteinExistence type="predicted"/>
<name>A0A2S7I7M2_9FLAO</name>
<dbReference type="InterPro" id="IPR051159">
    <property type="entry name" value="Hexapeptide_acetyltransf"/>
</dbReference>
<evidence type="ECO:0000313" key="2">
    <source>
        <dbReference type="Proteomes" id="UP000238565"/>
    </source>
</evidence>